<dbReference type="Proteomes" id="UP000663760">
    <property type="component" value="Chromosome 12"/>
</dbReference>
<dbReference type="AlphaFoldDB" id="A0A7I8L6Z0"/>
<keyword evidence="3" id="KW-1185">Reference proteome</keyword>
<accession>A0A7I8L6Z0</accession>
<evidence type="ECO:0000313" key="2">
    <source>
        <dbReference type="EMBL" id="CAA7405807.1"/>
    </source>
</evidence>
<dbReference type="EMBL" id="LR746275">
    <property type="protein sequence ID" value="CAA7405807.1"/>
    <property type="molecule type" value="Genomic_DNA"/>
</dbReference>
<feature type="compositionally biased region" description="Low complexity" evidence="1">
    <location>
        <begin position="27"/>
        <end position="41"/>
    </location>
</feature>
<gene>
    <name evidence="2" type="ORF">SI8410_12016485</name>
</gene>
<name>A0A7I8L6Z0_SPIIN</name>
<evidence type="ECO:0000256" key="1">
    <source>
        <dbReference type="SAM" id="MobiDB-lite"/>
    </source>
</evidence>
<organism evidence="2 3">
    <name type="scientific">Spirodela intermedia</name>
    <name type="common">Intermediate duckweed</name>
    <dbReference type="NCBI Taxonomy" id="51605"/>
    <lineage>
        <taxon>Eukaryota</taxon>
        <taxon>Viridiplantae</taxon>
        <taxon>Streptophyta</taxon>
        <taxon>Embryophyta</taxon>
        <taxon>Tracheophyta</taxon>
        <taxon>Spermatophyta</taxon>
        <taxon>Magnoliopsida</taxon>
        <taxon>Liliopsida</taxon>
        <taxon>Araceae</taxon>
        <taxon>Lemnoideae</taxon>
        <taxon>Spirodela</taxon>
    </lineage>
</organism>
<feature type="region of interest" description="Disordered" evidence="1">
    <location>
        <begin position="1"/>
        <end position="44"/>
    </location>
</feature>
<dbReference type="OrthoDB" id="786050at2759"/>
<evidence type="ECO:0000313" key="3">
    <source>
        <dbReference type="Proteomes" id="UP000663760"/>
    </source>
</evidence>
<protein>
    <submittedName>
        <fullName evidence="2">Uncharacterized protein</fullName>
    </submittedName>
</protein>
<sequence length="140" mass="16461">MSVLEGHSHPPRDHEIRRPQKATHVESSSNTHYSSSSISSRSRFEEDNFRNFCMKIDLPCFNENRSLSDYVKEFYHLSSRIYLIESESYMISRFKGGLRWKIEDKVALQSFFKFNDIIMAVERVEALLEKGKTRIQNFGS</sequence>
<proteinExistence type="predicted"/>
<reference evidence="2" key="1">
    <citation type="submission" date="2020-02" db="EMBL/GenBank/DDBJ databases">
        <authorList>
            <person name="Scholz U."/>
            <person name="Mascher M."/>
            <person name="Fiebig A."/>
        </authorList>
    </citation>
    <scope>NUCLEOTIDE SEQUENCE</scope>
</reference>
<feature type="compositionally biased region" description="Basic and acidic residues" evidence="1">
    <location>
        <begin position="1"/>
        <end position="18"/>
    </location>
</feature>